<accession>M0DW29</accession>
<proteinExistence type="predicted"/>
<dbReference type="Proteomes" id="UP000011586">
    <property type="component" value="Unassembled WGS sequence"/>
</dbReference>
<protein>
    <submittedName>
        <fullName evidence="2">Uncharacterized protein</fullName>
    </submittedName>
</protein>
<organism evidence="2 3">
    <name type="scientific">Halorubrum californiense DSM 19288</name>
    <dbReference type="NCBI Taxonomy" id="1227465"/>
    <lineage>
        <taxon>Archaea</taxon>
        <taxon>Methanobacteriati</taxon>
        <taxon>Methanobacteriota</taxon>
        <taxon>Stenosarchaea group</taxon>
        <taxon>Halobacteria</taxon>
        <taxon>Halobacteriales</taxon>
        <taxon>Haloferacaceae</taxon>
        <taxon>Halorubrum</taxon>
    </lineage>
</organism>
<sequence length="58" mass="6351">MFLLTEGTSIIWSLNTSVFFAIAVVMLLSFTPVFGLIFGRIGGWVAHTVADFRADRAS</sequence>
<comment type="caution">
    <text evidence="2">The sequence shown here is derived from an EMBL/GenBank/DDBJ whole genome shotgun (WGS) entry which is preliminary data.</text>
</comment>
<gene>
    <name evidence="2" type="ORF">C463_16671</name>
</gene>
<evidence type="ECO:0000313" key="3">
    <source>
        <dbReference type="Proteomes" id="UP000011586"/>
    </source>
</evidence>
<dbReference type="AlphaFoldDB" id="M0DW29"/>
<dbReference type="EMBL" id="AOJK01000076">
    <property type="protein sequence ID" value="ELZ39696.1"/>
    <property type="molecule type" value="Genomic_DNA"/>
</dbReference>
<keyword evidence="1" id="KW-0812">Transmembrane</keyword>
<name>M0DW29_9EURY</name>
<keyword evidence="3" id="KW-1185">Reference proteome</keyword>
<reference evidence="2 3" key="1">
    <citation type="journal article" date="2014" name="PLoS Genet.">
        <title>Phylogenetically driven sequencing of extremely halophilic archaea reveals strategies for static and dynamic osmo-response.</title>
        <authorList>
            <person name="Becker E.A."/>
            <person name="Seitzer P.M."/>
            <person name="Tritt A."/>
            <person name="Larsen D."/>
            <person name="Krusor M."/>
            <person name="Yao A.I."/>
            <person name="Wu D."/>
            <person name="Madern D."/>
            <person name="Eisen J.A."/>
            <person name="Darling A.E."/>
            <person name="Facciotti M.T."/>
        </authorList>
    </citation>
    <scope>NUCLEOTIDE SEQUENCE [LARGE SCALE GENOMIC DNA]</scope>
    <source>
        <strain evidence="2 3">DSM 19288</strain>
    </source>
</reference>
<feature type="transmembrane region" description="Helical" evidence="1">
    <location>
        <begin position="12"/>
        <end position="38"/>
    </location>
</feature>
<evidence type="ECO:0000256" key="1">
    <source>
        <dbReference type="SAM" id="Phobius"/>
    </source>
</evidence>
<keyword evidence="1" id="KW-0472">Membrane</keyword>
<keyword evidence="1" id="KW-1133">Transmembrane helix</keyword>
<evidence type="ECO:0000313" key="2">
    <source>
        <dbReference type="EMBL" id="ELZ39696.1"/>
    </source>
</evidence>